<evidence type="ECO:0000256" key="1">
    <source>
        <dbReference type="ARBA" id="ARBA00004141"/>
    </source>
</evidence>
<dbReference type="EMBL" id="MSFO01000004">
    <property type="protein sequence ID" value="PLB49809.1"/>
    <property type="molecule type" value="Genomic_DNA"/>
</dbReference>
<evidence type="ECO:0000256" key="2">
    <source>
        <dbReference type="ARBA" id="ARBA00008066"/>
    </source>
</evidence>
<feature type="transmembrane region" description="Helical" evidence="7">
    <location>
        <begin position="234"/>
        <end position="255"/>
    </location>
</feature>
<gene>
    <name evidence="9" type="ORF">P170DRAFT_496039</name>
</gene>
<keyword evidence="3 7" id="KW-0812">Transmembrane</keyword>
<proteinExistence type="inferred from homology"/>
<feature type="transmembrane region" description="Helical" evidence="7">
    <location>
        <begin position="190"/>
        <end position="214"/>
    </location>
</feature>
<keyword evidence="5 7" id="KW-0472">Membrane</keyword>
<dbReference type="RefSeq" id="XP_024705111.1">
    <property type="nucleotide sequence ID" value="XM_024854091.1"/>
</dbReference>
<dbReference type="PANTHER" id="PTHR22950">
    <property type="entry name" value="AMINO ACID TRANSPORTER"/>
    <property type="match status" value="1"/>
</dbReference>
<feature type="transmembrane region" description="Helical" evidence="7">
    <location>
        <begin position="381"/>
        <end position="402"/>
    </location>
</feature>
<name>A0A2I2GAA8_9EURO</name>
<feature type="domain" description="Amino acid transporter transmembrane" evidence="8">
    <location>
        <begin position="54"/>
        <end position="437"/>
    </location>
</feature>
<evidence type="ECO:0000256" key="5">
    <source>
        <dbReference type="ARBA" id="ARBA00023136"/>
    </source>
</evidence>
<dbReference type="GeneID" id="36561796"/>
<evidence type="ECO:0000313" key="9">
    <source>
        <dbReference type="EMBL" id="PLB49809.1"/>
    </source>
</evidence>
<feature type="transmembrane region" description="Helical" evidence="7">
    <location>
        <begin position="162"/>
        <end position="183"/>
    </location>
</feature>
<feature type="transmembrane region" description="Helical" evidence="7">
    <location>
        <begin position="133"/>
        <end position="156"/>
    </location>
</feature>
<evidence type="ECO:0000256" key="6">
    <source>
        <dbReference type="SAM" id="MobiDB-lite"/>
    </source>
</evidence>
<dbReference type="FunFam" id="1.20.1740.10:FF:000039">
    <property type="entry name" value="Neutral amino acid transporter (Eurofung)"/>
    <property type="match status" value="1"/>
</dbReference>
<feature type="transmembrane region" description="Helical" evidence="7">
    <location>
        <begin position="308"/>
        <end position="327"/>
    </location>
</feature>
<dbReference type="AlphaFoldDB" id="A0A2I2GAA8"/>
<dbReference type="Pfam" id="PF01490">
    <property type="entry name" value="Aa_trans"/>
    <property type="match status" value="1"/>
</dbReference>
<dbReference type="GO" id="GO:0016020">
    <property type="term" value="C:membrane"/>
    <property type="evidence" value="ECO:0007669"/>
    <property type="project" value="UniProtKB-SubCell"/>
</dbReference>
<dbReference type="OrthoDB" id="294730at2759"/>
<protein>
    <submittedName>
        <fullName evidence="9">Putative amino acid transporter</fullName>
    </submittedName>
</protein>
<dbReference type="Proteomes" id="UP000234275">
    <property type="component" value="Unassembled WGS sequence"/>
</dbReference>
<feature type="transmembrane region" description="Helical" evidence="7">
    <location>
        <begin position="78"/>
        <end position="101"/>
    </location>
</feature>
<evidence type="ECO:0000256" key="3">
    <source>
        <dbReference type="ARBA" id="ARBA00022692"/>
    </source>
</evidence>
<evidence type="ECO:0000259" key="8">
    <source>
        <dbReference type="Pfam" id="PF01490"/>
    </source>
</evidence>
<reference evidence="9 10" key="1">
    <citation type="submission" date="2016-12" db="EMBL/GenBank/DDBJ databases">
        <title>The genomes of Aspergillus section Nigri reveals drivers in fungal speciation.</title>
        <authorList>
            <consortium name="DOE Joint Genome Institute"/>
            <person name="Vesth T.C."/>
            <person name="Nybo J."/>
            <person name="Theobald S."/>
            <person name="Brandl J."/>
            <person name="Frisvad J.C."/>
            <person name="Nielsen K.F."/>
            <person name="Lyhne E.K."/>
            <person name="Kogle M.E."/>
            <person name="Kuo A."/>
            <person name="Riley R."/>
            <person name="Clum A."/>
            <person name="Nolan M."/>
            <person name="Lipzen A."/>
            <person name="Salamov A."/>
            <person name="Henrissat B."/>
            <person name="Wiebenga A."/>
            <person name="De Vries R.P."/>
            <person name="Grigoriev I.V."/>
            <person name="Mortensen U.H."/>
            <person name="Andersen M.R."/>
            <person name="Baker S.E."/>
        </authorList>
    </citation>
    <scope>NUCLEOTIDE SEQUENCE [LARGE SCALE GENOMIC DNA]</scope>
    <source>
        <strain evidence="9 10">IBT 23096</strain>
    </source>
</reference>
<comment type="subcellular location">
    <subcellularLocation>
        <location evidence="1">Membrane</location>
        <topology evidence="1">Multi-pass membrane protein</topology>
    </subcellularLocation>
</comment>
<dbReference type="STRING" id="1392250.A0A2I2GAA8"/>
<sequence length="458" mass="49804">MSVRELESAETLYEEPSTNDDVRDDEKKDRPAEPSPIDDPFGNEENAEVKYRVMKWWQSGMLMTAQNVSLGILSLPSAVATLGIVPAVVIIVFMSGVAWYTGHIIGRVKLRYPQIHSMSDAGGIFFGRFAQEFLSVGQLIFLIFLMASHVLTFSVLMNELTNHGACTIGFSAIGLVVSFIGSLPRRMEKVYWISVISFASILIATIVTMIAIGVQNPVSHRLQIATSHGFAKEFLAVTNILFAYIAHVAFFGFISEMQNPRDFPKSLAMLQIVDTCMYVVTAVVIYCYAGPDVTSPALSSAGSVMKKVAWGLAIPTVVFSGVIHGHVASKYIYVRIFRGSSQIHSRGFRSVGAWLGIGFVVWVVAWVVAESIPVFNDLLSLISSLFGSWFSYGLPAAFGLGMNKGQLFSSAKRTCVTIIQLIVLGIACTICGLGLYVSGKSIHESSQSSAWTCANNGS</sequence>
<comment type="caution">
    <text evidence="9">The sequence shown here is derived from an EMBL/GenBank/DDBJ whole genome shotgun (WGS) entry which is preliminary data.</text>
</comment>
<organism evidence="9 10">
    <name type="scientific">Aspergillus steynii IBT 23096</name>
    <dbReference type="NCBI Taxonomy" id="1392250"/>
    <lineage>
        <taxon>Eukaryota</taxon>
        <taxon>Fungi</taxon>
        <taxon>Dikarya</taxon>
        <taxon>Ascomycota</taxon>
        <taxon>Pezizomycotina</taxon>
        <taxon>Eurotiomycetes</taxon>
        <taxon>Eurotiomycetidae</taxon>
        <taxon>Eurotiales</taxon>
        <taxon>Aspergillaceae</taxon>
        <taxon>Aspergillus</taxon>
        <taxon>Aspergillus subgen. Circumdati</taxon>
    </lineage>
</organism>
<evidence type="ECO:0000256" key="7">
    <source>
        <dbReference type="SAM" id="Phobius"/>
    </source>
</evidence>
<dbReference type="InterPro" id="IPR013057">
    <property type="entry name" value="AA_transpt_TM"/>
</dbReference>
<feature type="transmembrane region" description="Helical" evidence="7">
    <location>
        <begin position="414"/>
        <end position="437"/>
    </location>
</feature>
<keyword evidence="10" id="KW-1185">Reference proteome</keyword>
<evidence type="ECO:0000313" key="10">
    <source>
        <dbReference type="Proteomes" id="UP000234275"/>
    </source>
</evidence>
<dbReference type="Gene3D" id="1.20.1740.10">
    <property type="entry name" value="Amino acid/polyamine transporter I"/>
    <property type="match status" value="1"/>
</dbReference>
<feature type="transmembrane region" description="Helical" evidence="7">
    <location>
        <begin position="348"/>
        <end position="369"/>
    </location>
</feature>
<feature type="compositionally biased region" description="Basic and acidic residues" evidence="6">
    <location>
        <begin position="20"/>
        <end position="32"/>
    </location>
</feature>
<comment type="similarity">
    <text evidence="2">Belongs to the amino acid/polyamine transporter 2 family.</text>
</comment>
<evidence type="ECO:0000256" key="4">
    <source>
        <dbReference type="ARBA" id="ARBA00022989"/>
    </source>
</evidence>
<feature type="transmembrane region" description="Helical" evidence="7">
    <location>
        <begin position="267"/>
        <end position="288"/>
    </location>
</feature>
<feature type="region of interest" description="Disordered" evidence="6">
    <location>
        <begin position="1"/>
        <end position="43"/>
    </location>
</feature>
<keyword evidence="4 7" id="KW-1133">Transmembrane helix</keyword>
<accession>A0A2I2GAA8</accession>
<dbReference type="GO" id="GO:0015179">
    <property type="term" value="F:L-amino acid transmembrane transporter activity"/>
    <property type="evidence" value="ECO:0007669"/>
    <property type="project" value="TreeGrafter"/>
</dbReference>
<dbReference type="VEuPathDB" id="FungiDB:P170DRAFT_496039"/>
<dbReference type="PANTHER" id="PTHR22950:SF668">
    <property type="entry name" value="AMINO ACID TRANSPORTER (EUROFUNG)"/>
    <property type="match status" value="1"/>
</dbReference>